<dbReference type="PANTHER" id="PTHR33741">
    <property type="entry name" value="TRANSMEMBRANE PROTEIN DDB_G0269096-RELATED"/>
    <property type="match status" value="1"/>
</dbReference>
<dbReference type="InterPro" id="IPR058581">
    <property type="entry name" value="TM_HPP"/>
</dbReference>
<evidence type="ECO:0000313" key="5">
    <source>
        <dbReference type="Proteomes" id="UP000184290"/>
    </source>
</evidence>
<dbReference type="Proteomes" id="UP000184290">
    <property type="component" value="Unassembled WGS sequence"/>
</dbReference>
<dbReference type="PROSITE" id="PS51371">
    <property type="entry name" value="CBS"/>
    <property type="match status" value="2"/>
</dbReference>
<evidence type="ECO:0000256" key="2">
    <source>
        <dbReference type="SAM" id="Phobius"/>
    </source>
</evidence>
<dbReference type="SMART" id="SM00116">
    <property type="entry name" value="CBS"/>
    <property type="match status" value="2"/>
</dbReference>
<name>A0ABY1IQ74_9HYPH</name>
<accession>A0ABY1IQ74</accession>
<dbReference type="Gene3D" id="3.10.580.10">
    <property type="entry name" value="CBS-domain"/>
    <property type="match status" value="1"/>
</dbReference>
<dbReference type="InterPro" id="IPR046342">
    <property type="entry name" value="CBS_dom_sf"/>
</dbReference>
<dbReference type="SUPFAM" id="SSF54631">
    <property type="entry name" value="CBS-domain pair"/>
    <property type="match status" value="1"/>
</dbReference>
<feature type="transmembrane region" description="Helical" evidence="2">
    <location>
        <begin position="32"/>
        <end position="51"/>
    </location>
</feature>
<evidence type="ECO:0000313" key="4">
    <source>
        <dbReference type="EMBL" id="SHJ84213.1"/>
    </source>
</evidence>
<feature type="transmembrane region" description="Helical" evidence="2">
    <location>
        <begin position="6"/>
        <end position="25"/>
    </location>
</feature>
<feature type="transmembrane region" description="Helical" evidence="2">
    <location>
        <begin position="57"/>
        <end position="75"/>
    </location>
</feature>
<evidence type="ECO:0000256" key="1">
    <source>
        <dbReference type="PROSITE-ProRule" id="PRU00703"/>
    </source>
</evidence>
<organism evidence="4 5">
    <name type="scientific">Aureimonas altamirensis DSM 21988</name>
    <dbReference type="NCBI Taxonomy" id="1121026"/>
    <lineage>
        <taxon>Bacteria</taxon>
        <taxon>Pseudomonadati</taxon>
        <taxon>Pseudomonadota</taxon>
        <taxon>Alphaproteobacteria</taxon>
        <taxon>Hyphomicrobiales</taxon>
        <taxon>Aurantimonadaceae</taxon>
        <taxon>Aureimonas</taxon>
    </lineage>
</organism>
<keyword evidence="5" id="KW-1185">Reference proteome</keyword>
<comment type="caution">
    <text evidence="4">The sequence shown here is derived from an EMBL/GenBank/DDBJ whole genome shotgun (WGS) entry which is preliminary data.</text>
</comment>
<keyword evidence="2" id="KW-1133">Transmembrane helix</keyword>
<dbReference type="CDD" id="cd04600">
    <property type="entry name" value="CBS_pair_HPP_assoc"/>
    <property type="match status" value="1"/>
</dbReference>
<protein>
    <submittedName>
        <fullName evidence="4">CBS domain-containing membrane protein</fullName>
    </submittedName>
</protein>
<dbReference type="EMBL" id="FQZC01000004">
    <property type="protein sequence ID" value="SHJ84213.1"/>
    <property type="molecule type" value="Genomic_DNA"/>
</dbReference>
<keyword evidence="2" id="KW-0812">Transmembrane</keyword>
<dbReference type="InterPro" id="IPR000644">
    <property type="entry name" value="CBS_dom"/>
</dbReference>
<feature type="transmembrane region" description="Helical" evidence="2">
    <location>
        <begin position="82"/>
        <end position="102"/>
    </location>
</feature>
<feature type="domain" description="CBS" evidence="3">
    <location>
        <begin position="307"/>
        <end position="363"/>
    </location>
</feature>
<dbReference type="InterPro" id="IPR007065">
    <property type="entry name" value="HPP"/>
</dbReference>
<feature type="domain" description="CBS" evidence="3">
    <location>
        <begin position="226"/>
        <end position="282"/>
    </location>
</feature>
<gene>
    <name evidence="4" type="ORF">SAMN02745911_3547</name>
</gene>
<dbReference type="PROSITE" id="PS51257">
    <property type="entry name" value="PROKAR_LIPOPROTEIN"/>
    <property type="match status" value="1"/>
</dbReference>
<dbReference type="PANTHER" id="PTHR33741:SF5">
    <property type="entry name" value="TRANSMEMBRANE PROTEIN DDB_G0269096-RELATED"/>
    <property type="match status" value="1"/>
</dbReference>
<keyword evidence="1" id="KW-0129">CBS domain</keyword>
<keyword evidence="2" id="KW-0472">Membrane</keyword>
<sequence>MREAFGAGIGAGIGILAAACVAFAISRDLWLTVYLIAPFGATAVLVFAVPSSPLAQPWPAIAGNTISAVAAILVCRLMPNAWFAAPLAVGLAIVAMALAKATHPPGGAVAMTVVLNYRNIEALGFSFALFPTASGTAVLVIWALLWARATGRHYPLRPFAGNGIRGTADAAAVERLGLSERELADILESYRRTLNLGVEDLARLIGAAELRAAGNRAGATRIGEIMSKDLVTISPRTPLSEAAGLFIRHGFTSLPVVGQDGEFLGILFHLHILQARYPDRPLRKWLDIRDWKSNKRRAREPVAADVMAVSTPVVAPDSGVSAAIPQLATRGVDALPVILDGRIVGIVTQTDLIAALSRRLLDGAPGGKTAGRRPMDPDGTD</sequence>
<dbReference type="Pfam" id="PF04982">
    <property type="entry name" value="TM_HPP"/>
    <property type="match status" value="1"/>
</dbReference>
<reference evidence="4 5" key="1">
    <citation type="submission" date="2016-11" db="EMBL/GenBank/DDBJ databases">
        <authorList>
            <person name="Varghese N."/>
            <person name="Submissions S."/>
        </authorList>
    </citation>
    <scope>NUCLEOTIDE SEQUENCE [LARGE SCALE GENOMIC DNA]</scope>
    <source>
        <strain evidence="4 5">DSM 21988</strain>
    </source>
</reference>
<evidence type="ECO:0000259" key="3">
    <source>
        <dbReference type="PROSITE" id="PS51371"/>
    </source>
</evidence>
<proteinExistence type="predicted"/>
<dbReference type="Pfam" id="PF00571">
    <property type="entry name" value="CBS"/>
    <property type="match status" value="2"/>
</dbReference>
<feature type="transmembrane region" description="Helical" evidence="2">
    <location>
        <begin position="122"/>
        <end position="147"/>
    </location>
</feature>